<evidence type="ECO:0000256" key="1">
    <source>
        <dbReference type="ARBA" id="ARBA00004651"/>
    </source>
</evidence>
<dbReference type="STRING" id="872965.SE16_12370"/>
<evidence type="ECO:0000256" key="2">
    <source>
        <dbReference type="ARBA" id="ARBA00009784"/>
    </source>
</evidence>
<evidence type="ECO:0000256" key="4">
    <source>
        <dbReference type="ARBA" id="ARBA00022692"/>
    </source>
</evidence>
<feature type="transmembrane region" description="Helical" evidence="7">
    <location>
        <begin position="184"/>
        <end position="205"/>
    </location>
</feature>
<comment type="subcellular location">
    <subcellularLocation>
        <location evidence="1 7">Cell membrane</location>
        <topology evidence="1 7">Multi-pass membrane protein</topology>
    </subcellularLocation>
</comment>
<dbReference type="EMBL" id="BBZA01000076">
    <property type="protein sequence ID" value="GAP62713.1"/>
    <property type="molecule type" value="Genomic_DNA"/>
</dbReference>
<dbReference type="InParanoid" id="A0A0M8K6C8"/>
<dbReference type="PANTHER" id="PTHR33508">
    <property type="entry name" value="UPF0056 MEMBRANE PROTEIN YHCE"/>
    <property type="match status" value="1"/>
</dbReference>
<dbReference type="RefSeq" id="WP_054492614.1">
    <property type="nucleotide sequence ID" value="NZ_BBZA01000076.1"/>
</dbReference>
<feature type="transmembrane region" description="Helical" evidence="7">
    <location>
        <begin position="13"/>
        <end position="33"/>
    </location>
</feature>
<comment type="similarity">
    <text evidence="2 7">Belongs to the UPF0056 (MarC) family.</text>
</comment>
<dbReference type="InterPro" id="IPR002771">
    <property type="entry name" value="Multi_antbiot-R_MarC"/>
</dbReference>
<reference evidence="10" key="3">
    <citation type="submission" date="2015-08" db="EMBL/GenBank/DDBJ databases">
        <title>Draft Genome Sequence of a Heterotrophic Facultative Anaerobic Bacterium Ardenticatena maritima Strain 110S.</title>
        <authorList>
            <person name="Kawaichi S."/>
            <person name="Yoshida T."/>
            <person name="Sako Y."/>
            <person name="Nakamura R."/>
        </authorList>
    </citation>
    <scope>NUCLEOTIDE SEQUENCE [LARGE SCALE GENOMIC DNA]</scope>
    <source>
        <strain evidence="10">110S</strain>
    </source>
</reference>
<dbReference type="Proteomes" id="UP000050502">
    <property type="component" value="Unassembled WGS sequence"/>
</dbReference>
<evidence type="ECO:0000256" key="7">
    <source>
        <dbReference type="RuleBase" id="RU362048"/>
    </source>
</evidence>
<keyword evidence="3" id="KW-1003">Cell membrane</keyword>
<dbReference type="NCBIfam" id="TIGR00427">
    <property type="entry name" value="NAAT family transporter"/>
    <property type="match status" value="1"/>
</dbReference>
<reference evidence="8 10" key="1">
    <citation type="journal article" date="2015" name="Genome Announc.">
        <title>Draft Genome Sequence of a Heterotrophic Facultative Anaerobic Thermophilic Bacterium, Ardenticatena maritima Strain 110ST.</title>
        <authorList>
            <person name="Kawaichi S."/>
            <person name="Yoshida T."/>
            <person name="Sako Y."/>
            <person name="Nakamura R."/>
        </authorList>
    </citation>
    <scope>NUCLEOTIDE SEQUENCE [LARGE SCALE GENOMIC DNA]</scope>
    <source>
        <strain evidence="8 10">110S</strain>
    </source>
</reference>
<keyword evidence="10" id="KW-1185">Reference proteome</keyword>
<keyword evidence="6 7" id="KW-0472">Membrane</keyword>
<protein>
    <recommendedName>
        <fullName evidence="7">UPF0056 membrane protein</fullName>
    </recommendedName>
</protein>
<feature type="transmembrane region" description="Helical" evidence="7">
    <location>
        <begin position="80"/>
        <end position="98"/>
    </location>
</feature>
<evidence type="ECO:0000313" key="8">
    <source>
        <dbReference type="EMBL" id="GAP62713.1"/>
    </source>
</evidence>
<dbReference type="Proteomes" id="UP000037784">
    <property type="component" value="Unassembled WGS sequence"/>
</dbReference>
<evidence type="ECO:0000256" key="6">
    <source>
        <dbReference type="ARBA" id="ARBA00023136"/>
    </source>
</evidence>
<dbReference type="AlphaFoldDB" id="A0A0M8K6C8"/>
<sequence length="210" mass="22035">METLLPLSEYVKLFAGLMAVVSIPGNLPVFLAFTRDLSPAERDQVALLTALTVAIAMLAFNFFGTLILDVFGISIDSFRIAGGILLLMTGLAMMNAGGEPVEPTTNAADRVSVGIVPLGIPLLSGPGAMSTVIVYANSLNTPAHRLAVALVIIVLASLIFITFRLAHRAGMVLGPTSMQVFNRVMGLILAAIAVEFMMSGIGAYFPGLRG</sequence>
<dbReference type="GO" id="GO:0005886">
    <property type="term" value="C:plasma membrane"/>
    <property type="evidence" value="ECO:0007669"/>
    <property type="project" value="UniProtKB-SubCell"/>
</dbReference>
<gene>
    <name evidence="8" type="primary">marC</name>
    <name evidence="8" type="ORF">ARMA_1136</name>
    <name evidence="9" type="ORF">SE16_12370</name>
</gene>
<keyword evidence="5 7" id="KW-1133">Transmembrane helix</keyword>
<evidence type="ECO:0000313" key="10">
    <source>
        <dbReference type="Proteomes" id="UP000037784"/>
    </source>
</evidence>
<dbReference type="FunCoup" id="A0A0M8K6C8">
    <property type="interactions" value="76"/>
</dbReference>
<feature type="transmembrane region" description="Helical" evidence="7">
    <location>
        <begin position="110"/>
        <end position="136"/>
    </location>
</feature>
<dbReference type="PATRIC" id="fig|872965.6.peg.2938"/>
<keyword evidence="4 7" id="KW-0812">Transmembrane</keyword>
<evidence type="ECO:0000313" key="9">
    <source>
        <dbReference type="EMBL" id="KPL87281.1"/>
    </source>
</evidence>
<evidence type="ECO:0000256" key="3">
    <source>
        <dbReference type="ARBA" id="ARBA00022475"/>
    </source>
</evidence>
<comment type="caution">
    <text evidence="8">The sequence shown here is derived from an EMBL/GenBank/DDBJ whole genome shotgun (WGS) entry which is preliminary data.</text>
</comment>
<dbReference type="OrthoDB" id="21094at2"/>
<dbReference type="PANTHER" id="PTHR33508:SF1">
    <property type="entry name" value="UPF0056 MEMBRANE PROTEIN YHCE"/>
    <property type="match status" value="1"/>
</dbReference>
<organism evidence="8 10">
    <name type="scientific">Ardenticatena maritima</name>
    <dbReference type="NCBI Taxonomy" id="872965"/>
    <lineage>
        <taxon>Bacteria</taxon>
        <taxon>Bacillati</taxon>
        <taxon>Chloroflexota</taxon>
        <taxon>Ardenticatenia</taxon>
        <taxon>Ardenticatenales</taxon>
        <taxon>Ardenticatenaceae</taxon>
        <taxon>Ardenticatena</taxon>
    </lineage>
</organism>
<evidence type="ECO:0000256" key="5">
    <source>
        <dbReference type="ARBA" id="ARBA00022989"/>
    </source>
</evidence>
<proteinExistence type="inferred from homology"/>
<dbReference type="EMBL" id="LGKN01000006">
    <property type="protein sequence ID" value="KPL87281.1"/>
    <property type="molecule type" value="Genomic_DNA"/>
</dbReference>
<accession>A0A0M8K6C8</accession>
<evidence type="ECO:0000313" key="11">
    <source>
        <dbReference type="Proteomes" id="UP000050502"/>
    </source>
</evidence>
<dbReference type="Pfam" id="PF01914">
    <property type="entry name" value="MarC"/>
    <property type="match status" value="1"/>
</dbReference>
<reference evidence="9 11" key="2">
    <citation type="submission" date="2015-07" db="EMBL/GenBank/DDBJ databases">
        <title>Whole genome sequence of Ardenticatena maritima DSM 23922.</title>
        <authorList>
            <person name="Hemp J."/>
            <person name="Ward L.M."/>
            <person name="Pace L.A."/>
            <person name="Fischer W.W."/>
        </authorList>
    </citation>
    <scope>NUCLEOTIDE SEQUENCE [LARGE SCALE GENOMIC DNA]</scope>
    <source>
        <strain evidence="9 11">110S</strain>
    </source>
</reference>
<feature type="transmembrane region" description="Helical" evidence="7">
    <location>
        <begin position="45"/>
        <end position="68"/>
    </location>
</feature>
<name>A0A0M8K6C8_9CHLR</name>
<feature type="transmembrane region" description="Helical" evidence="7">
    <location>
        <begin position="142"/>
        <end position="163"/>
    </location>
</feature>